<keyword evidence="3 6" id="KW-0812">Transmembrane</keyword>
<keyword evidence="4 6" id="KW-1133">Transmembrane helix</keyword>
<dbReference type="InterPro" id="IPR003339">
    <property type="entry name" value="ABC/ECF_trnsptr_transmembrane"/>
</dbReference>
<evidence type="ECO:0000256" key="6">
    <source>
        <dbReference type="SAM" id="Phobius"/>
    </source>
</evidence>
<organism evidence="7 8">
    <name type="scientific">Megasphaera massiliensis</name>
    <dbReference type="NCBI Taxonomy" id="1232428"/>
    <lineage>
        <taxon>Bacteria</taxon>
        <taxon>Bacillati</taxon>
        <taxon>Bacillota</taxon>
        <taxon>Negativicutes</taxon>
        <taxon>Veillonellales</taxon>
        <taxon>Veillonellaceae</taxon>
        <taxon>Megasphaera</taxon>
    </lineage>
</organism>
<evidence type="ECO:0000256" key="5">
    <source>
        <dbReference type="ARBA" id="ARBA00023136"/>
    </source>
</evidence>
<keyword evidence="5 6" id="KW-0472">Membrane</keyword>
<evidence type="ECO:0000313" key="8">
    <source>
        <dbReference type="Proteomes" id="UP001206692"/>
    </source>
</evidence>
<feature type="transmembrane region" description="Helical" evidence="6">
    <location>
        <begin position="122"/>
        <end position="139"/>
    </location>
</feature>
<evidence type="ECO:0000313" key="7">
    <source>
        <dbReference type="EMBL" id="MCQ5342616.1"/>
    </source>
</evidence>
<evidence type="ECO:0000256" key="2">
    <source>
        <dbReference type="ARBA" id="ARBA00022475"/>
    </source>
</evidence>
<dbReference type="PANTHER" id="PTHR34857:SF2">
    <property type="entry name" value="SLL0384 PROTEIN"/>
    <property type="match status" value="1"/>
</dbReference>
<feature type="transmembrane region" description="Helical" evidence="6">
    <location>
        <begin position="243"/>
        <end position="262"/>
    </location>
</feature>
<dbReference type="CDD" id="cd16914">
    <property type="entry name" value="EcfT"/>
    <property type="match status" value="1"/>
</dbReference>
<dbReference type="Proteomes" id="UP001206692">
    <property type="component" value="Unassembled WGS sequence"/>
</dbReference>
<protein>
    <submittedName>
        <fullName evidence="7">Energy-coupling factor transporter transmembrane protein EcfT</fullName>
    </submittedName>
</protein>
<dbReference type="EMBL" id="JANGEW010000010">
    <property type="protein sequence ID" value="MCQ5342616.1"/>
    <property type="molecule type" value="Genomic_DNA"/>
</dbReference>
<dbReference type="PANTHER" id="PTHR34857">
    <property type="entry name" value="SLL0384 PROTEIN"/>
    <property type="match status" value="1"/>
</dbReference>
<dbReference type="Pfam" id="PF02361">
    <property type="entry name" value="CbiQ"/>
    <property type="match status" value="1"/>
</dbReference>
<comment type="subcellular location">
    <subcellularLocation>
        <location evidence="1">Membrane</location>
        <topology evidence="1">Multi-pass membrane protein</topology>
    </subcellularLocation>
</comment>
<reference evidence="7 8" key="1">
    <citation type="submission" date="2022-06" db="EMBL/GenBank/DDBJ databases">
        <title>Isolation of gut microbiota from human fecal samples.</title>
        <authorList>
            <person name="Pamer E.G."/>
            <person name="Barat B."/>
            <person name="Waligurski E."/>
            <person name="Medina S."/>
            <person name="Paddock L."/>
            <person name="Mostad J."/>
        </authorList>
    </citation>
    <scope>NUCLEOTIDE SEQUENCE [LARGE SCALE GENOMIC DNA]</scope>
    <source>
        <strain evidence="7 8">DFI.1.1</strain>
    </source>
</reference>
<evidence type="ECO:0000256" key="4">
    <source>
        <dbReference type="ARBA" id="ARBA00022989"/>
    </source>
</evidence>
<evidence type="ECO:0000256" key="1">
    <source>
        <dbReference type="ARBA" id="ARBA00004141"/>
    </source>
</evidence>
<keyword evidence="2" id="KW-1003">Cell membrane</keyword>
<feature type="transmembrane region" description="Helical" evidence="6">
    <location>
        <begin position="96"/>
        <end position="116"/>
    </location>
</feature>
<evidence type="ECO:0000256" key="3">
    <source>
        <dbReference type="ARBA" id="ARBA00022692"/>
    </source>
</evidence>
<feature type="transmembrane region" description="Helical" evidence="6">
    <location>
        <begin position="46"/>
        <end position="65"/>
    </location>
</feature>
<feature type="transmembrane region" description="Helical" evidence="6">
    <location>
        <begin position="151"/>
        <end position="173"/>
    </location>
</feature>
<keyword evidence="8" id="KW-1185">Reference proteome</keyword>
<accession>A0ABT1SRW6</accession>
<comment type="caution">
    <text evidence="7">The sequence shown here is derived from an EMBL/GenBank/DDBJ whole genome shotgun (WGS) entry which is preliminary data.</text>
</comment>
<dbReference type="RefSeq" id="WP_062412652.1">
    <property type="nucleotide sequence ID" value="NZ_JAJCIO010000008.1"/>
</dbReference>
<proteinExistence type="predicted"/>
<name>A0ABT1SRW6_9FIRM</name>
<feature type="transmembrane region" description="Helical" evidence="6">
    <location>
        <begin position="71"/>
        <end position="89"/>
    </location>
</feature>
<gene>
    <name evidence="7" type="ORF">NE675_06165</name>
</gene>
<sequence>MKLPEWAQREENYNPGRDRDYFISRSLLRLVSILKALRQQHGPSRWAVGAGPALVTTLMMILLVVLCRTMAFLWAVLAGELVLLAFHPGRQLRTTLAAALAASAVCAVIVAPAFFLGNGQHVYLLPCKTCLTVLGLMLLQQNVSWHKLTAALRAFHVPSLIIFILDTTLRYIAILGQESAELLTALKLRSVGKNPDKKAALSGVAGIMLQKSQRLSQDLYEAMRCRGFTGEYQVYDDGKKRPLSPATGVLLLMLLSYVYLFVRLEGVLS</sequence>
<dbReference type="InterPro" id="IPR051611">
    <property type="entry name" value="ECF_transporter_component"/>
</dbReference>